<dbReference type="PANTHER" id="PTHR46470">
    <property type="entry name" value="N-ACYLNEURAMINATE-9-PHOSPHATASE"/>
    <property type="match status" value="1"/>
</dbReference>
<evidence type="ECO:0000256" key="1">
    <source>
        <dbReference type="ARBA" id="ARBA00001946"/>
    </source>
</evidence>
<dbReference type="InterPro" id="IPR023214">
    <property type="entry name" value="HAD_sf"/>
</dbReference>
<dbReference type="EMBL" id="UOEU01000047">
    <property type="protein sequence ID" value="VAW30368.1"/>
    <property type="molecule type" value="Genomic_DNA"/>
</dbReference>
<dbReference type="Gene3D" id="3.40.50.1000">
    <property type="entry name" value="HAD superfamily/HAD-like"/>
    <property type="match status" value="1"/>
</dbReference>
<dbReference type="NCBIfam" id="TIGR01549">
    <property type="entry name" value="HAD-SF-IA-v1"/>
    <property type="match status" value="1"/>
</dbReference>
<name>A0A3B0UIA3_9ZZZZ</name>
<protein>
    <recommendedName>
        <fullName evidence="5">HAD family hydrolase</fullName>
    </recommendedName>
</protein>
<evidence type="ECO:0000256" key="3">
    <source>
        <dbReference type="ARBA" id="ARBA00022842"/>
    </source>
</evidence>
<dbReference type="Gene3D" id="1.20.120.710">
    <property type="entry name" value="Haloacid dehalogenase hydrolase-like domain"/>
    <property type="match status" value="1"/>
</dbReference>
<dbReference type="SUPFAM" id="SSF56784">
    <property type="entry name" value="HAD-like"/>
    <property type="match status" value="1"/>
</dbReference>
<dbReference type="InterPro" id="IPR051400">
    <property type="entry name" value="HAD-like_hydrolase"/>
</dbReference>
<dbReference type="GO" id="GO:0044281">
    <property type="term" value="P:small molecule metabolic process"/>
    <property type="evidence" value="ECO:0007669"/>
    <property type="project" value="UniProtKB-ARBA"/>
</dbReference>
<dbReference type="InterPro" id="IPR006439">
    <property type="entry name" value="HAD-SF_hydro_IA"/>
</dbReference>
<dbReference type="SFLD" id="SFLDS00003">
    <property type="entry name" value="Haloacid_Dehalogenase"/>
    <property type="match status" value="1"/>
</dbReference>
<sequence>MRNPPDFSSITAVLFDWDFTLAYSLGLGVSHTARTAVLFQTYGVKCTEADLTAVQTSLTADIANGTVAGPLRPQKKREIIRLYQELLRRLGHPDSSYEFAYNIYAGYALLPHCLFADVLPTLQNLQERNLLLGILSNHSASVGRTIALILGDIIPSKRVTISEEIGVHKPRKTIFRRAAGKLRQNPATCLYIGDNLQVDAIAAVQQGGYAAGIWIDRSGQKAPKSLPKNVYRITNLTQLILLF</sequence>
<gene>
    <name evidence="4" type="ORF">MNBD_CHLOROFLEXI01-1727</name>
</gene>
<comment type="cofactor">
    <cofactor evidence="1">
        <name>Mg(2+)</name>
        <dbReference type="ChEBI" id="CHEBI:18420"/>
    </cofactor>
</comment>
<evidence type="ECO:0000256" key="2">
    <source>
        <dbReference type="ARBA" id="ARBA00022801"/>
    </source>
</evidence>
<evidence type="ECO:0008006" key="5">
    <source>
        <dbReference type="Google" id="ProtNLM"/>
    </source>
</evidence>
<keyword evidence="2" id="KW-0378">Hydrolase</keyword>
<proteinExistence type="predicted"/>
<dbReference type="AlphaFoldDB" id="A0A3B0UIA3"/>
<accession>A0A3B0UIA3</accession>
<evidence type="ECO:0000313" key="4">
    <source>
        <dbReference type="EMBL" id="VAW30368.1"/>
    </source>
</evidence>
<reference evidence="4" key="1">
    <citation type="submission" date="2018-06" db="EMBL/GenBank/DDBJ databases">
        <authorList>
            <person name="Zhirakovskaya E."/>
        </authorList>
    </citation>
    <scope>NUCLEOTIDE SEQUENCE</scope>
</reference>
<dbReference type="GO" id="GO:0016787">
    <property type="term" value="F:hydrolase activity"/>
    <property type="evidence" value="ECO:0007669"/>
    <property type="project" value="UniProtKB-KW"/>
</dbReference>
<keyword evidence="3" id="KW-0460">Magnesium</keyword>
<dbReference type="SFLD" id="SFLDG01129">
    <property type="entry name" value="C1.5:_HAD__Beta-PGM__Phosphata"/>
    <property type="match status" value="1"/>
</dbReference>
<dbReference type="Pfam" id="PF00702">
    <property type="entry name" value="Hydrolase"/>
    <property type="match status" value="1"/>
</dbReference>
<dbReference type="InterPro" id="IPR036412">
    <property type="entry name" value="HAD-like_sf"/>
</dbReference>
<organism evidence="4">
    <name type="scientific">hydrothermal vent metagenome</name>
    <dbReference type="NCBI Taxonomy" id="652676"/>
    <lineage>
        <taxon>unclassified sequences</taxon>
        <taxon>metagenomes</taxon>
        <taxon>ecological metagenomes</taxon>
    </lineage>
</organism>